<keyword evidence="2" id="KW-0328">Glycosyltransferase</keyword>
<evidence type="ECO:0000256" key="3">
    <source>
        <dbReference type="ARBA" id="ARBA00022679"/>
    </source>
</evidence>
<accession>A0A9W6UXJ3</accession>
<dbReference type="AlphaFoldDB" id="A0A9W6UXJ3"/>
<gene>
    <name evidence="5" type="ORF">Arub01_56420</name>
</gene>
<dbReference type="InterPro" id="IPR001173">
    <property type="entry name" value="Glyco_trans_2-like"/>
</dbReference>
<reference evidence="5" key="1">
    <citation type="submission" date="2023-02" db="EMBL/GenBank/DDBJ databases">
        <title>Actinomadura rubrobrunea NBRC 14622.</title>
        <authorList>
            <person name="Ichikawa N."/>
            <person name="Sato H."/>
            <person name="Tonouchi N."/>
        </authorList>
    </citation>
    <scope>NUCLEOTIDE SEQUENCE</scope>
    <source>
        <strain evidence="5">NBRC 14622</strain>
    </source>
</reference>
<name>A0A9W6UXJ3_9ACTN</name>
<dbReference type="EMBL" id="BSRZ01000023">
    <property type="protein sequence ID" value="GLW67399.1"/>
    <property type="molecule type" value="Genomic_DNA"/>
</dbReference>
<feature type="domain" description="Glycosyltransferase 2-like" evidence="4">
    <location>
        <begin position="6"/>
        <end position="154"/>
    </location>
</feature>
<evidence type="ECO:0000256" key="2">
    <source>
        <dbReference type="ARBA" id="ARBA00022676"/>
    </source>
</evidence>
<evidence type="ECO:0000259" key="4">
    <source>
        <dbReference type="Pfam" id="PF00535"/>
    </source>
</evidence>
<dbReference type="PANTHER" id="PTHR43685:SF5">
    <property type="entry name" value="GLYCOSYLTRANSFERASE EPSE-RELATED"/>
    <property type="match status" value="1"/>
</dbReference>
<dbReference type="InterPro" id="IPR050834">
    <property type="entry name" value="Glycosyltransf_2"/>
</dbReference>
<proteinExistence type="inferred from homology"/>
<dbReference type="PANTHER" id="PTHR43685">
    <property type="entry name" value="GLYCOSYLTRANSFERASE"/>
    <property type="match status" value="1"/>
</dbReference>
<protein>
    <submittedName>
        <fullName evidence="5">Glycosyl transferase</fullName>
    </submittedName>
</protein>
<evidence type="ECO:0000256" key="1">
    <source>
        <dbReference type="ARBA" id="ARBA00006739"/>
    </source>
</evidence>
<keyword evidence="6" id="KW-1185">Reference proteome</keyword>
<comment type="similarity">
    <text evidence="1">Belongs to the glycosyltransferase 2 family.</text>
</comment>
<evidence type="ECO:0000313" key="6">
    <source>
        <dbReference type="Proteomes" id="UP001165124"/>
    </source>
</evidence>
<dbReference type="RefSeq" id="WP_067915204.1">
    <property type="nucleotide sequence ID" value="NZ_BSRZ01000023.1"/>
</dbReference>
<keyword evidence="3 5" id="KW-0808">Transferase</keyword>
<organism evidence="5 6">
    <name type="scientific">Actinomadura rubrobrunea</name>
    <dbReference type="NCBI Taxonomy" id="115335"/>
    <lineage>
        <taxon>Bacteria</taxon>
        <taxon>Bacillati</taxon>
        <taxon>Actinomycetota</taxon>
        <taxon>Actinomycetes</taxon>
        <taxon>Streptosporangiales</taxon>
        <taxon>Thermomonosporaceae</taxon>
        <taxon>Actinomadura</taxon>
    </lineage>
</organism>
<dbReference type="Pfam" id="PF00535">
    <property type="entry name" value="Glycos_transf_2"/>
    <property type="match status" value="1"/>
</dbReference>
<dbReference type="InterPro" id="IPR029044">
    <property type="entry name" value="Nucleotide-diphossugar_trans"/>
</dbReference>
<comment type="caution">
    <text evidence="5">The sequence shown here is derived from an EMBL/GenBank/DDBJ whole genome shotgun (WGS) entry which is preliminary data.</text>
</comment>
<dbReference type="Proteomes" id="UP001165124">
    <property type="component" value="Unassembled WGS sequence"/>
</dbReference>
<sequence length="275" mass="29487">MSDVTIVVATRDRAAELRRSLARHGAPVIVVDNASRDDTPAAAREAGARLIRLPRNLGAAARNAGVREAATRYVAFADDDSWWAPGSLERAAAVLDAHPRTALLAARVLVGEDARLEPVSQAMARSPLGRPDGLPGPAIMGFLACSAVVRREAFLDAGGFSELLHFGGEEELLALDLAAAGWGMAYLPELVVHHHPSPRGRDPAARRRREVRNRLLTAWLRRPLPVLLRTAAGALTSAHGRRGVADAVRALPAVARSRRPVPRRVEAARALLGDY</sequence>
<evidence type="ECO:0000313" key="5">
    <source>
        <dbReference type="EMBL" id="GLW67399.1"/>
    </source>
</evidence>
<dbReference type="GO" id="GO:0016757">
    <property type="term" value="F:glycosyltransferase activity"/>
    <property type="evidence" value="ECO:0007669"/>
    <property type="project" value="UniProtKB-KW"/>
</dbReference>
<dbReference type="SUPFAM" id="SSF53448">
    <property type="entry name" value="Nucleotide-diphospho-sugar transferases"/>
    <property type="match status" value="1"/>
</dbReference>
<dbReference type="Gene3D" id="3.90.550.10">
    <property type="entry name" value="Spore Coat Polysaccharide Biosynthesis Protein SpsA, Chain A"/>
    <property type="match status" value="1"/>
</dbReference>